<reference evidence="3" key="1">
    <citation type="submission" date="2022-01" db="EMBL/GenBank/DDBJ databases">
        <title>Nocardioidaceae gen. sp. A5X3R13.</title>
        <authorList>
            <person name="Lopez Marin M.A."/>
            <person name="Uhlik O."/>
        </authorList>
    </citation>
    <scope>NUCLEOTIDE SEQUENCE</scope>
    <source>
        <strain evidence="3">A5X3R13</strain>
    </source>
</reference>
<keyword evidence="4" id="KW-1185">Reference proteome</keyword>
<evidence type="ECO:0000313" key="4">
    <source>
        <dbReference type="Proteomes" id="UP001164390"/>
    </source>
</evidence>
<proteinExistence type="predicted"/>
<feature type="region of interest" description="Disordered" evidence="1">
    <location>
        <begin position="16"/>
        <end position="36"/>
    </location>
</feature>
<dbReference type="InterPro" id="IPR011146">
    <property type="entry name" value="HIT-like"/>
</dbReference>
<feature type="domain" description="HIT" evidence="2">
    <location>
        <begin position="35"/>
        <end position="93"/>
    </location>
</feature>
<accession>A0AA46TN00</accession>
<dbReference type="InterPro" id="IPR036265">
    <property type="entry name" value="HIT-like_sf"/>
</dbReference>
<dbReference type="AlphaFoldDB" id="A0AA46TN00"/>
<dbReference type="EMBL" id="CP094970">
    <property type="protein sequence ID" value="UYM07924.1"/>
    <property type="molecule type" value="Genomic_DNA"/>
</dbReference>
<protein>
    <submittedName>
        <fullName evidence="3">HIT domain-containing protein</fullName>
    </submittedName>
</protein>
<dbReference type="GO" id="GO:0003824">
    <property type="term" value="F:catalytic activity"/>
    <property type="evidence" value="ECO:0007669"/>
    <property type="project" value="InterPro"/>
</dbReference>
<dbReference type="SUPFAM" id="SSF54197">
    <property type="entry name" value="HIT-like"/>
    <property type="match status" value="1"/>
</dbReference>
<feature type="region of interest" description="Disordered" evidence="1">
    <location>
        <begin position="98"/>
        <end position="152"/>
    </location>
</feature>
<organism evidence="3 4">
    <name type="scientific">Solicola gregarius</name>
    <dbReference type="NCBI Taxonomy" id="2908642"/>
    <lineage>
        <taxon>Bacteria</taxon>
        <taxon>Bacillati</taxon>
        <taxon>Actinomycetota</taxon>
        <taxon>Actinomycetes</taxon>
        <taxon>Propionibacteriales</taxon>
        <taxon>Nocardioidaceae</taxon>
        <taxon>Solicola</taxon>
    </lineage>
</organism>
<sequence>MAKGCGIVARGRRTTYARDRHSGRDDRQGRNSSAQRSWQISADHLVATTLTARRIAIVALSELGADGVDLLDCRGATAWQTVFHLHLHVVLRYRDKDKDRPELPYEPGSFGDDLISPCTPSARSGGIDGSAAWPRSSRRRTMDPAFASRRRS</sequence>
<evidence type="ECO:0000259" key="2">
    <source>
        <dbReference type="Pfam" id="PF01230"/>
    </source>
</evidence>
<dbReference type="KEGG" id="sgrg:L0C25_21720"/>
<feature type="compositionally biased region" description="Basic and acidic residues" evidence="1">
    <location>
        <begin position="16"/>
        <end position="29"/>
    </location>
</feature>
<gene>
    <name evidence="3" type="ORF">L0C25_21720</name>
</gene>
<evidence type="ECO:0000256" key="1">
    <source>
        <dbReference type="SAM" id="MobiDB-lite"/>
    </source>
</evidence>
<dbReference type="Proteomes" id="UP001164390">
    <property type="component" value="Chromosome"/>
</dbReference>
<dbReference type="RefSeq" id="WP_271636874.1">
    <property type="nucleotide sequence ID" value="NZ_CP094970.1"/>
</dbReference>
<evidence type="ECO:0000313" key="3">
    <source>
        <dbReference type="EMBL" id="UYM07924.1"/>
    </source>
</evidence>
<dbReference type="Gene3D" id="3.30.428.10">
    <property type="entry name" value="HIT-like"/>
    <property type="match status" value="1"/>
</dbReference>
<name>A0AA46TN00_9ACTN</name>
<dbReference type="Pfam" id="PF01230">
    <property type="entry name" value="HIT"/>
    <property type="match status" value="1"/>
</dbReference>